<evidence type="ECO:0000313" key="1">
    <source>
        <dbReference type="EMBL" id="ALI35297.1"/>
    </source>
</evidence>
<dbReference type="KEGG" id="taa:NMY3_01092"/>
<dbReference type="AlphaFoldDB" id="A0A654LWB8"/>
<protein>
    <submittedName>
        <fullName evidence="1">Uncharacterized protein</fullName>
    </submittedName>
</protein>
<dbReference type="GeneID" id="60421198"/>
<dbReference type="RefSeq" id="WP_196817797.1">
    <property type="nucleotide sequence ID" value="NZ_CP012850.1"/>
</dbReference>
<keyword evidence="2" id="KW-1185">Reference proteome</keyword>
<proteinExistence type="predicted"/>
<sequence>MFNIYENNVDDVVNEGFEYCLFFGFSKSDYLLKIQSVIRKWNVPLWMVLKP</sequence>
<dbReference type="Proteomes" id="UP000058925">
    <property type="component" value="Chromosome"/>
</dbReference>
<organism evidence="1 2">
    <name type="scientific">Candidatus Nitrosocosmicus oleophilus</name>
    <dbReference type="NCBI Taxonomy" id="1353260"/>
    <lineage>
        <taxon>Archaea</taxon>
        <taxon>Nitrososphaerota</taxon>
        <taxon>Nitrososphaeria</taxon>
        <taxon>Nitrososphaerales</taxon>
        <taxon>Nitrososphaeraceae</taxon>
        <taxon>Candidatus Nitrosocosmicus</taxon>
    </lineage>
</organism>
<accession>A0A654LWB8</accession>
<evidence type="ECO:0000313" key="2">
    <source>
        <dbReference type="Proteomes" id="UP000058925"/>
    </source>
</evidence>
<name>A0A654LWB8_9ARCH</name>
<dbReference type="EMBL" id="CP012850">
    <property type="protein sequence ID" value="ALI35297.1"/>
    <property type="molecule type" value="Genomic_DNA"/>
</dbReference>
<reference evidence="2" key="1">
    <citation type="submission" date="2015-10" db="EMBL/GenBank/DDBJ databases">
        <title>Niche specialization of a soil ammonia-oxidizing archaeon, Candidatus Nitrosocosmicus oleophilus.</title>
        <authorList>
            <person name="Jung M.-Y."/>
            <person name="Rhee S.-K."/>
        </authorList>
    </citation>
    <scope>NUCLEOTIDE SEQUENCE [LARGE SCALE GENOMIC DNA]</scope>
    <source>
        <strain evidence="2">MY3</strain>
    </source>
</reference>
<gene>
    <name evidence="1" type="ORF">NMY3_01092</name>
</gene>